<comment type="caution">
    <text evidence="1">The sequence shown here is derived from an EMBL/GenBank/DDBJ whole genome shotgun (WGS) entry which is preliminary data.</text>
</comment>
<sequence>MRKLIVFLVFMNMLLLGGGQYLNANTFGLPQHHNLEKKHRVKFTNHDRGSSTIEDATDIDIEEDLLGNDDANDGLTNKFFGASYSLVEDLYLALSDQSAANDSDRLKISTPFLGHSNPIYITQRVLRI</sequence>
<accession>A0ABW4HBV2</accession>
<proteinExistence type="predicted"/>
<protein>
    <submittedName>
        <fullName evidence="1">Uncharacterized protein</fullName>
    </submittedName>
</protein>
<organism evidence="1 2">
    <name type="scientific">Flavobacterium artemisiae</name>
    <dbReference type="NCBI Taxonomy" id="2126556"/>
    <lineage>
        <taxon>Bacteria</taxon>
        <taxon>Pseudomonadati</taxon>
        <taxon>Bacteroidota</taxon>
        <taxon>Flavobacteriia</taxon>
        <taxon>Flavobacteriales</taxon>
        <taxon>Flavobacteriaceae</taxon>
        <taxon>Flavobacterium</taxon>
    </lineage>
</organism>
<name>A0ABW4HBV2_9FLAO</name>
<dbReference type="EMBL" id="JBHUDZ010000007">
    <property type="protein sequence ID" value="MFD1602607.1"/>
    <property type="molecule type" value="Genomic_DNA"/>
</dbReference>
<evidence type="ECO:0000313" key="2">
    <source>
        <dbReference type="Proteomes" id="UP001597138"/>
    </source>
</evidence>
<dbReference type="Proteomes" id="UP001597138">
    <property type="component" value="Unassembled WGS sequence"/>
</dbReference>
<gene>
    <name evidence="1" type="ORF">ACFSC2_07655</name>
</gene>
<evidence type="ECO:0000313" key="1">
    <source>
        <dbReference type="EMBL" id="MFD1602607.1"/>
    </source>
</evidence>
<keyword evidence="2" id="KW-1185">Reference proteome</keyword>
<reference evidence="2" key="1">
    <citation type="journal article" date="2019" name="Int. J. Syst. Evol. Microbiol.">
        <title>The Global Catalogue of Microorganisms (GCM) 10K type strain sequencing project: providing services to taxonomists for standard genome sequencing and annotation.</title>
        <authorList>
            <consortium name="The Broad Institute Genomics Platform"/>
            <consortium name="The Broad Institute Genome Sequencing Center for Infectious Disease"/>
            <person name="Wu L."/>
            <person name="Ma J."/>
        </authorList>
    </citation>
    <scope>NUCLEOTIDE SEQUENCE [LARGE SCALE GENOMIC DNA]</scope>
    <source>
        <strain evidence="2">CCUG 70865</strain>
    </source>
</reference>
<dbReference type="RefSeq" id="WP_379816805.1">
    <property type="nucleotide sequence ID" value="NZ_JBHUDZ010000007.1"/>
</dbReference>